<organism evidence="1 2">
    <name type="scientific">Castellaniella daejeonensis</name>
    <dbReference type="NCBI Taxonomy" id="659013"/>
    <lineage>
        <taxon>Bacteria</taxon>
        <taxon>Pseudomonadati</taxon>
        <taxon>Pseudomonadota</taxon>
        <taxon>Betaproteobacteria</taxon>
        <taxon>Burkholderiales</taxon>
        <taxon>Alcaligenaceae</taxon>
        <taxon>Castellaniella</taxon>
    </lineage>
</organism>
<comment type="caution">
    <text evidence="1">The sequence shown here is derived from an EMBL/GenBank/DDBJ whole genome shotgun (WGS) entry which is preliminary data.</text>
</comment>
<gene>
    <name evidence="1" type="ORF">GCM10009125_23510</name>
</gene>
<dbReference type="PANTHER" id="PTHR30024:SF46">
    <property type="entry name" value="ABC TRANSPORTER, SUBSTRATE-BINDING LIPOPROTEIN"/>
    <property type="match status" value="1"/>
</dbReference>
<dbReference type="PIRSF" id="PIRSF027386">
    <property type="entry name" value="UCP027386_ABC_sbc_TM0202"/>
    <property type="match status" value="1"/>
</dbReference>
<proteinExistence type="predicted"/>
<accession>A0ABN0TZP1</accession>
<dbReference type="Proteomes" id="UP001501176">
    <property type="component" value="Unassembled WGS sequence"/>
</dbReference>
<dbReference type="InterPro" id="IPR027024">
    <property type="entry name" value="UCP027386_ABC_sbc_TM0202"/>
</dbReference>
<evidence type="ECO:0000313" key="1">
    <source>
        <dbReference type="EMBL" id="GAA0233864.1"/>
    </source>
</evidence>
<evidence type="ECO:0000313" key="2">
    <source>
        <dbReference type="Proteomes" id="UP001501176"/>
    </source>
</evidence>
<name>A0ABN0TZP1_9BURK</name>
<protein>
    <submittedName>
        <fullName evidence="1">ABC transporter substrate-binding protein</fullName>
    </submittedName>
</protein>
<keyword evidence="2" id="KW-1185">Reference proteome</keyword>
<dbReference type="Gene3D" id="3.40.190.10">
    <property type="entry name" value="Periplasmic binding protein-like II"/>
    <property type="match status" value="2"/>
</dbReference>
<dbReference type="SUPFAM" id="SSF53850">
    <property type="entry name" value="Periplasmic binding protein-like II"/>
    <property type="match status" value="1"/>
</dbReference>
<dbReference type="PANTHER" id="PTHR30024">
    <property type="entry name" value="ALIPHATIC SULFONATES-BINDING PROTEIN-RELATED"/>
    <property type="match status" value="1"/>
</dbReference>
<sequence>MRLYAIDNNSHSVMREPLRPSYRLARLCLLAILLAPGLSAQAAPRDRLVLAGPTAAVSFPLIHMVETGALSGWADKVEFRHWKNPDQLRVLLAKQEADFSATPVNLPAIMANRGMPVRLLNVSVWGLLWFVSTDPDVRSIADLAGKPLLTTFQRDLPALLLERLLDAQGLAGERAPRIRHARDAQDAIALLLTGEANSALLPEPSVSLLLAQNARRGGTAPHRVQSLEAAWRETFPEHPDLPQAGIMANAGVAGDRALGEAVAREYDRSARWCKAEPAECARLAHKHLDFLPAEAIEASIRVTRLESRDALAVRPALEALYGLILRHNPEAVGGRLPDAGFYGP</sequence>
<dbReference type="EMBL" id="BAAAFN010000015">
    <property type="protein sequence ID" value="GAA0233864.1"/>
    <property type="molecule type" value="Genomic_DNA"/>
</dbReference>
<reference evidence="1 2" key="1">
    <citation type="journal article" date="2019" name="Int. J. Syst. Evol. Microbiol.">
        <title>The Global Catalogue of Microorganisms (GCM) 10K type strain sequencing project: providing services to taxonomists for standard genome sequencing and annotation.</title>
        <authorList>
            <consortium name="The Broad Institute Genomics Platform"/>
            <consortium name="The Broad Institute Genome Sequencing Center for Infectious Disease"/>
            <person name="Wu L."/>
            <person name="Ma J."/>
        </authorList>
    </citation>
    <scope>NUCLEOTIDE SEQUENCE [LARGE SCALE GENOMIC DNA]</scope>
    <source>
        <strain evidence="1 2">JCM 16240</strain>
    </source>
</reference>